<dbReference type="InterPro" id="IPR036028">
    <property type="entry name" value="SH3-like_dom_sf"/>
</dbReference>
<dbReference type="PROSITE" id="PS00856">
    <property type="entry name" value="GUANYLATE_KINASE_1"/>
    <property type="match status" value="1"/>
</dbReference>
<keyword evidence="5" id="KW-0472">Membrane</keyword>
<evidence type="ECO:0000259" key="7">
    <source>
        <dbReference type="PROSITE" id="PS50052"/>
    </source>
</evidence>
<proteinExistence type="inferred from homology"/>
<evidence type="ECO:0000256" key="2">
    <source>
        <dbReference type="ARBA" id="ARBA00022443"/>
    </source>
</evidence>
<dbReference type="SMART" id="SM00072">
    <property type="entry name" value="GuKc"/>
    <property type="match status" value="1"/>
</dbReference>
<feature type="domain" description="L27" evidence="9">
    <location>
        <begin position="18"/>
        <end position="73"/>
    </location>
</feature>
<feature type="domain" description="Guanylate kinase-like" evidence="7">
    <location>
        <begin position="453"/>
        <end position="642"/>
    </location>
</feature>
<dbReference type="Gene3D" id="3.40.50.300">
    <property type="entry name" value="P-loop containing nucleotide triphosphate hydrolases"/>
    <property type="match status" value="1"/>
</dbReference>
<dbReference type="CDD" id="cd06799">
    <property type="entry name" value="PDZ_MPP3-MPP4-MPP7-like"/>
    <property type="match status" value="1"/>
</dbReference>
<dbReference type="InterPro" id="IPR004172">
    <property type="entry name" value="L27_dom"/>
</dbReference>
<keyword evidence="5" id="KW-1133">Transmembrane helix</keyword>
<dbReference type="Proteomes" id="UP000438429">
    <property type="component" value="Unassembled WGS sequence"/>
</dbReference>
<accession>A0A6A4TKV0</accession>
<dbReference type="SUPFAM" id="SSF50156">
    <property type="entry name" value="PDZ domain-like"/>
    <property type="match status" value="1"/>
</dbReference>
<gene>
    <name evidence="10" type="ORF">F2P81_002384</name>
</gene>
<feature type="domain" description="SH3" evidence="6">
    <location>
        <begin position="237"/>
        <end position="307"/>
    </location>
</feature>
<dbReference type="AlphaFoldDB" id="A0A6A4TKV0"/>
<dbReference type="InterPro" id="IPR008144">
    <property type="entry name" value="Guanylate_kin-like_dom"/>
</dbReference>
<evidence type="ECO:0000313" key="10">
    <source>
        <dbReference type="EMBL" id="KAF0045855.1"/>
    </source>
</evidence>
<comment type="caution">
    <text evidence="10">The sequence shown here is derived from an EMBL/GenBank/DDBJ whole genome shotgun (WGS) entry which is preliminary data.</text>
</comment>
<dbReference type="SMART" id="SM00228">
    <property type="entry name" value="PDZ"/>
    <property type="match status" value="1"/>
</dbReference>
<reference evidence="10 11" key="1">
    <citation type="submission" date="2019-06" db="EMBL/GenBank/DDBJ databases">
        <title>Draft genomes of female and male turbot (Scophthalmus maximus).</title>
        <authorList>
            <person name="Xu H."/>
            <person name="Xu X.-W."/>
            <person name="Shao C."/>
            <person name="Chen S."/>
        </authorList>
    </citation>
    <scope>NUCLEOTIDE SEQUENCE [LARGE SCALE GENOMIC DNA]</scope>
    <source>
        <strain evidence="10">Ysfricsl-2016a</strain>
        <tissue evidence="10">Blood</tissue>
    </source>
</reference>
<dbReference type="Pfam" id="PF15383">
    <property type="entry name" value="TMEM237"/>
    <property type="match status" value="1"/>
</dbReference>
<dbReference type="Pfam" id="PF02828">
    <property type="entry name" value="L27"/>
    <property type="match status" value="2"/>
</dbReference>
<dbReference type="PROSITE" id="PS50106">
    <property type="entry name" value="PDZ"/>
    <property type="match status" value="1"/>
</dbReference>
<evidence type="ECO:0000256" key="1">
    <source>
        <dbReference type="ARBA" id="ARBA00007014"/>
    </source>
</evidence>
<feature type="domain" description="PDZ" evidence="8">
    <location>
        <begin position="148"/>
        <end position="215"/>
    </location>
</feature>
<protein>
    <recommendedName>
        <fullName evidence="12">MAGUK p55 subfamily member 4</fullName>
    </recommendedName>
</protein>
<evidence type="ECO:0000259" key="8">
    <source>
        <dbReference type="PROSITE" id="PS50106"/>
    </source>
</evidence>
<evidence type="ECO:0000313" key="11">
    <source>
        <dbReference type="Proteomes" id="UP000438429"/>
    </source>
</evidence>
<evidence type="ECO:0000256" key="5">
    <source>
        <dbReference type="SAM" id="Phobius"/>
    </source>
</evidence>
<dbReference type="InterPro" id="IPR036034">
    <property type="entry name" value="PDZ_sf"/>
</dbReference>
<dbReference type="InterPro" id="IPR001478">
    <property type="entry name" value="PDZ"/>
</dbReference>
<dbReference type="Pfam" id="PF00625">
    <property type="entry name" value="Guanylate_kin"/>
    <property type="match status" value="1"/>
</dbReference>
<dbReference type="PROSITE" id="PS50052">
    <property type="entry name" value="GUANYLATE_KINASE_2"/>
    <property type="match status" value="1"/>
</dbReference>
<dbReference type="InterPro" id="IPR050716">
    <property type="entry name" value="MAGUK"/>
</dbReference>
<feature type="region of interest" description="Disordered" evidence="4">
    <location>
        <begin position="794"/>
        <end position="819"/>
    </location>
</feature>
<evidence type="ECO:0000256" key="3">
    <source>
        <dbReference type="PROSITE-ProRule" id="PRU00192"/>
    </source>
</evidence>
<dbReference type="SMART" id="SM00569">
    <property type="entry name" value="L27"/>
    <property type="match status" value="2"/>
</dbReference>
<dbReference type="Gene3D" id="1.10.287.650">
    <property type="entry name" value="L27 domain"/>
    <property type="match status" value="1"/>
</dbReference>
<dbReference type="SMART" id="SM00326">
    <property type="entry name" value="SH3"/>
    <property type="match status" value="1"/>
</dbReference>
<dbReference type="InterPro" id="IPR014775">
    <property type="entry name" value="L27_C"/>
</dbReference>
<dbReference type="PANTHER" id="PTHR23122">
    <property type="entry name" value="MEMBRANE-ASSOCIATED GUANYLATE KINASE MAGUK"/>
    <property type="match status" value="1"/>
</dbReference>
<dbReference type="Gene3D" id="2.30.30.40">
    <property type="entry name" value="SH3 Domains"/>
    <property type="match status" value="1"/>
</dbReference>
<evidence type="ECO:0000259" key="9">
    <source>
        <dbReference type="PROSITE" id="PS51022"/>
    </source>
</evidence>
<dbReference type="InterPro" id="IPR029409">
    <property type="entry name" value="TMEM237"/>
</dbReference>
<dbReference type="InterPro" id="IPR036892">
    <property type="entry name" value="L27_dom_sf"/>
</dbReference>
<keyword evidence="2 3" id="KW-0728">SH3 domain</keyword>
<dbReference type="PROSITE" id="PS51022">
    <property type="entry name" value="L27"/>
    <property type="match status" value="2"/>
</dbReference>
<dbReference type="Gene3D" id="2.30.42.10">
    <property type="match status" value="1"/>
</dbReference>
<dbReference type="InterPro" id="IPR027417">
    <property type="entry name" value="P-loop_NTPase"/>
</dbReference>
<sequence length="1090" mass="122561">MRQAVEAQVLNTHYELGEHGLRQILTDVVEEVRQSINQDIDGAEILHSLLNASWLQSLLKVYECLRRFLRDSPAPVLDYTSGLSLQLLIDIKALPGCSEEANELYRLLRQPHLQALLSAHDTVAQRDYEPVLPPMPEDVPDDEEATRIVCLVKNKQPLGATIKRNDITGEIFVARVIHGGLADRSGLLHAGDRIIEVNGFPVDGMEPEQVIQVVQARSQGTIMFKVVPITERPVHNQTMLYVRAMADYSPQQDPTIPCADAGMSFRKGDILEIVDQTDALWWQAKKLPSNTACAGLIPSTNLLKRSVSILSLAKGKCKTFDSSSFLYANFKSLLELLMNLCVVTGSRGSSGGLSLISHMAAFRPLTFHCVCSTLTEVSTVDEEEDMMAIDEKCVEADEEAFESGRRSMRLCRRRSHSTTQPSSHTRCPSTCHSALNSPYEEVVRHQRHPQDSHRLIALLGPSSVGVNELRRRLVEMNPNVFQGALPHTTRAPKGYEETGREYFFTSREVFDNMVYNNRFLEYGENKGNMYGTSIESVRNVLNSGKICVIDIEPNAIQAVRTPELRAYIIYVKPPSLERLRETRQDSYITTNYYVNKPFKSEDFQEMEEAARKMESHFWQFFDHVILNDELQDSCVQLLTASWLVRNTDLAEDLRAKLLCVASPRSSYLILGGNGQKDNAQIQKVQMNMTTHGREMTVLSPFCLFSEGSGRFPHCRGEVAAPRHKKKRAKKETNGVDDVDDQGTEIRALGSRRSSEVGEELSLEPTTEAASQKRRKKKKTATIDLEDDQADLVNGDAADQTTDGEEVIKKPKRKKKSKLIESQLPDELDVEEDDIITDTPPPIAQHSLFSAPKGQSQPVGKVFVERNKRFQAAERSEWRKTSGQMDNMTDFQHMQPLWTTRDVSIRVHKGYRRFGFFCHGFLAGYAVWNVVVVYMLAGQHLTALSNLLEQYHSLAYPSQSLLYMLLAINTVAAFDRLNLAKGSMALQELITLDPVALASFLDFSALVLCLSQQMTSDRINLYPSLNTTLWPPGSEHQILHPWVTVNLVVALFVGLAWLLLATQPETDYTEGYLIAMEIEPPKPEDKSEMTA</sequence>
<dbReference type="SUPFAM" id="SSF50044">
    <property type="entry name" value="SH3-domain"/>
    <property type="match status" value="1"/>
</dbReference>
<dbReference type="EMBL" id="VEVO01000002">
    <property type="protein sequence ID" value="KAF0045855.1"/>
    <property type="molecule type" value="Genomic_DNA"/>
</dbReference>
<dbReference type="SUPFAM" id="SSF101288">
    <property type="entry name" value="L27 domain"/>
    <property type="match status" value="1"/>
</dbReference>
<evidence type="ECO:0008006" key="12">
    <source>
        <dbReference type="Google" id="ProtNLM"/>
    </source>
</evidence>
<feature type="transmembrane region" description="Helical" evidence="5">
    <location>
        <begin position="955"/>
        <end position="973"/>
    </location>
</feature>
<evidence type="ECO:0000256" key="4">
    <source>
        <dbReference type="SAM" id="MobiDB-lite"/>
    </source>
</evidence>
<dbReference type="PROSITE" id="PS50002">
    <property type="entry name" value="SH3"/>
    <property type="match status" value="1"/>
</dbReference>
<dbReference type="InterPro" id="IPR035600">
    <property type="entry name" value="MPP4_SH3"/>
</dbReference>
<feature type="domain" description="L27" evidence="9">
    <location>
        <begin position="77"/>
        <end position="131"/>
    </location>
</feature>
<comment type="similarity">
    <text evidence="1">Belongs to the MAGUK family.</text>
</comment>
<evidence type="ECO:0000259" key="6">
    <source>
        <dbReference type="PROSITE" id="PS50002"/>
    </source>
</evidence>
<dbReference type="InterPro" id="IPR020590">
    <property type="entry name" value="Guanylate_kinase_CS"/>
</dbReference>
<feature type="transmembrane region" description="Helical" evidence="5">
    <location>
        <begin position="1038"/>
        <end position="1059"/>
    </location>
</feature>
<feature type="region of interest" description="Disordered" evidence="4">
    <location>
        <begin position="722"/>
        <end position="781"/>
    </location>
</feature>
<dbReference type="Pfam" id="PF00595">
    <property type="entry name" value="PDZ"/>
    <property type="match status" value="1"/>
</dbReference>
<organism evidence="10 11">
    <name type="scientific">Scophthalmus maximus</name>
    <name type="common">Turbot</name>
    <name type="synonym">Psetta maxima</name>
    <dbReference type="NCBI Taxonomy" id="52904"/>
    <lineage>
        <taxon>Eukaryota</taxon>
        <taxon>Metazoa</taxon>
        <taxon>Chordata</taxon>
        <taxon>Craniata</taxon>
        <taxon>Vertebrata</taxon>
        <taxon>Euteleostomi</taxon>
        <taxon>Actinopterygii</taxon>
        <taxon>Neopterygii</taxon>
        <taxon>Teleostei</taxon>
        <taxon>Neoteleostei</taxon>
        <taxon>Acanthomorphata</taxon>
        <taxon>Carangaria</taxon>
        <taxon>Pleuronectiformes</taxon>
        <taxon>Pleuronectoidei</taxon>
        <taxon>Scophthalmidae</taxon>
        <taxon>Scophthalmus</taxon>
    </lineage>
</organism>
<dbReference type="CDD" id="cd00071">
    <property type="entry name" value="GMPK"/>
    <property type="match status" value="1"/>
</dbReference>
<keyword evidence="5" id="KW-0812">Transmembrane</keyword>
<feature type="transmembrane region" description="Helical" evidence="5">
    <location>
        <begin position="913"/>
        <end position="935"/>
    </location>
</feature>
<dbReference type="InterPro" id="IPR001452">
    <property type="entry name" value="SH3_domain"/>
</dbReference>
<name>A0A6A4TKV0_SCOMX</name>
<dbReference type="CDD" id="cd12034">
    <property type="entry name" value="SH3_MPP4"/>
    <property type="match status" value="1"/>
</dbReference>
<dbReference type="SUPFAM" id="SSF52540">
    <property type="entry name" value="P-loop containing nucleoside triphosphate hydrolases"/>
    <property type="match status" value="1"/>
</dbReference>
<dbReference type="InterPro" id="IPR008145">
    <property type="entry name" value="GK/Ca_channel_bsu"/>
</dbReference>